<keyword evidence="2" id="KW-0378">Hydrolase</keyword>
<dbReference type="Proteomes" id="UP000243535">
    <property type="component" value="Unassembled WGS sequence"/>
</dbReference>
<dbReference type="Pfam" id="PF02464">
    <property type="entry name" value="CinA"/>
    <property type="match status" value="1"/>
</dbReference>
<proteinExistence type="predicted"/>
<dbReference type="GO" id="GO:0016787">
    <property type="term" value="F:hydrolase activity"/>
    <property type="evidence" value="ECO:0007669"/>
    <property type="project" value="UniProtKB-KW"/>
</dbReference>
<evidence type="ECO:0000259" key="1">
    <source>
        <dbReference type="Pfam" id="PF02464"/>
    </source>
</evidence>
<dbReference type="EMBL" id="CYHA01000004">
    <property type="protein sequence ID" value="CUA84606.1"/>
    <property type="molecule type" value="Genomic_DNA"/>
</dbReference>
<accession>A0A0K6H1B5</accession>
<evidence type="ECO:0000313" key="3">
    <source>
        <dbReference type="Proteomes" id="UP000243535"/>
    </source>
</evidence>
<dbReference type="RefSeq" id="WP_054285781.1">
    <property type="nucleotide sequence ID" value="NZ_CYHA01000004.1"/>
</dbReference>
<dbReference type="SUPFAM" id="SSF142433">
    <property type="entry name" value="CinA-like"/>
    <property type="match status" value="1"/>
</dbReference>
<keyword evidence="3" id="KW-1185">Reference proteome</keyword>
<dbReference type="NCBIfam" id="TIGR00199">
    <property type="entry name" value="PncC_domain"/>
    <property type="match status" value="1"/>
</dbReference>
<dbReference type="InterPro" id="IPR036653">
    <property type="entry name" value="CinA-like_C"/>
</dbReference>
<protein>
    <submittedName>
        <fullName evidence="2">Amidohydrolase, PncC family</fullName>
    </submittedName>
</protein>
<evidence type="ECO:0000313" key="2">
    <source>
        <dbReference type="EMBL" id="CUA84606.1"/>
    </source>
</evidence>
<reference evidence="3" key="1">
    <citation type="submission" date="2015-08" db="EMBL/GenBank/DDBJ databases">
        <authorList>
            <person name="Varghese N."/>
        </authorList>
    </citation>
    <scope>NUCLEOTIDE SEQUENCE [LARGE SCALE GENOMIC DNA]</scope>
    <source>
        <strain evidence="3">DSM 17901</strain>
    </source>
</reference>
<feature type="domain" description="CinA C-terminal" evidence="1">
    <location>
        <begin position="5"/>
        <end position="157"/>
    </location>
</feature>
<dbReference type="STRING" id="375574.GCA_001418035_01925"/>
<sequence length="167" mass="17674">MQTENELAARLGDLLSEHKQRVATAESCTGGRIAASLTSVSGCSAWFGFGWVTYSYPAKMSELGVQAETLERDGAVSEQTVREMASGALERSGADWAVAVSGIAGPGGGGEKKPVGTVWFGLAGRKGLLECVQKQFDGDRDAVRRQATEAALQLLIERVEQQVKDPG</sequence>
<dbReference type="OrthoDB" id="9801454at2"/>
<dbReference type="AlphaFoldDB" id="A0A0K6H1B5"/>
<dbReference type="InterPro" id="IPR008136">
    <property type="entry name" value="CinA_C"/>
</dbReference>
<organism evidence="2 3">
    <name type="scientific">Gulbenkiania indica</name>
    <dbReference type="NCBI Taxonomy" id="375574"/>
    <lineage>
        <taxon>Bacteria</taxon>
        <taxon>Pseudomonadati</taxon>
        <taxon>Pseudomonadota</taxon>
        <taxon>Betaproteobacteria</taxon>
        <taxon>Neisseriales</taxon>
        <taxon>Chromobacteriaceae</taxon>
        <taxon>Gulbenkiania</taxon>
    </lineage>
</organism>
<dbReference type="Gene3D" id="3.90.950.20">
    <property type="entry name" value="CinA-like"/>
    <property type="match status" value="1"/>
</dbReference>
<gene>
    <name evidence="2" type="ORF">Ga0061063_2137</name>
</gene>
<name>A0A0K6H1B5_9NEIS</name>